<keyword evidence="11" id="KW-1185">Reference proteome</keyword>
<evidence type="ECO:0000256" key="9">
    <source>
        <dbReference type="SAM" id="Phobius"/>
    </source>
</evidence>
<keyword evidence="6 9" id="KW-1133">Transmembrane helix</keyword>
<feature type="transmembrane region" description="Helical" evidence="9">
    <location>
        <begin position="38"/>
        <end position="55"/>
    </location>
</feature>
<comment type="subcellular location">
    <subcellularLocation>
        <location evidence="1">Cell membrane</location>
        <topology evidence="1">Multi-pass membrane protein</topology>
    </subcellularLocation>
</comment>
<organism evidence="10 11">
    <name type="scientific">Patulibacter brassicae</name>
    <dbReference type="NCBI Taxonomy" id="1705717"/>
    <lineage>
        <taxon>Bacteria</taxon>
        <taxon>Bacillati</taxon>
        <taxon>Actinomycetota</taxon>
        <taxon>Thermoleophilia</taxon>
        <taxon>Solirubrobacterales</taxon>
        <taxon>Patulibacteraceae</taxon>
        <taxon>Patulibacter</taxon>
    </lineage>
</organism>
<dbReference type="Pfam" id="PF02653">
    <property type="entry name" value="BPD_transp_2"/>
    <property type="match status" value="1"/>
</dbReference>
<dbReference type="CDD" id="cd06582">
    <property type="entry name" value="TM_PBP1_LivH_like"/>
    <property type="match status" value="1"/>
</dbReference>
<evidence type="ECO:0000313" key="11">
    <source>
        <dbReference type="Proteomes" id="UP001277761"/>
    </source>
</evidence>
<dbReference type="Proteomes" id="UP001277761">
    <property type="component" value="Unassembled WGS sequence"/>
</dbReference>
<feature type="transmembrane region" description="Helical" evidence="9">
    <location>
        <begin position="91"/>
        <end position="109"/>
    </location>
</feature>
<feature type="transmembrane region" description="Helical" evidence="9">
    <location>
        <begin position="219"/>
        <end position="245"/>
    </location>
</feature>
<dbReference type="PANTHER" id="PTHR11795:SF445">
    <property type="entry name" value="AMINO ACID ABC TRANSPORTER PERMEASE PROTEIN"/>
    <property type="match status" value="1"/>
</dbReference>
<evidence type="ECO:0000256" key="4">
    <source>
        <dbReference type="ARBA" id="ARBA00022692"/>
    </source>
</evidence>
<keyword evidence="7 9" id="KW-0472">Membrane</keyword>
<evidence type="ECO:0000256" key="3">
    <source>
        <dbReference type="ARBA" id="ARBA00022475"/>
    </source>
</evidence>
<keyword evidence="5" id="KW-0029">Amino-acid transport</keyword>
<gene>
    <name evidence="10" type="ORF">SK069_13925</name>
</gene>
<feature type="transmembrane region" description="Helical" evidence="9">
    <location>
        <begin position="6"/>
        <end position="26"/>
    </location>
</feature>
<dbReference type="PANTHER" id="PTHR11795">
    <property type="entry name" value="BRANCHED-CHAIN AMINO ACID TRANSPORT SYSTEM PERMEASE PROTEIN LIVH"/>
    <property type="match status" value="1"/>
</dbReference>
<proteinExistence type="inferred from homology"/>
<accession>A0ABU4VMM4</accession>
<feature type="transmembrane region" description="Helical" evidence="9">
    <location>
        <begin position="188"/>
        <end position="207"/>
    </location>
</feature>
<dbReference type="InterPro" id="IPR001851">
    <property type="entry name" value="ABC_transp_permease"/>
</dbReference>
<name>A0ABU4VMM4_9ACTN</name>
<feature type="transmembrane region" description="Helical" evidence="9">
    <location>
        <begin position="257"/>
        <end position="275"/>
    </location>
</feature>
<dbReference type="EMBL" id="JAXAVX010000007">
    <property type="protein sequence ID" value="MDX8152700.1"/>
    <property type="molecule type" value="Genomic_DNA"/>
</dbReference>
<keyword evidence="3" id="KW-1003">Cell membrane</keyword>
<dbReference type="RefSeq" id="WP_319954856.1">
    <property type="nucleotide sequence ID" value="NZ_JAXAVX010000007.1"/>
</dbReference>
<evidence type="ECO:0000256" key="2">
    <source>
        <dbReference type="ARBA" id="ARBA00022448"/>
    </source>
</evidence>
<protein>
    <submittedName>
        <fullName evidence="10">Branched-chain amino acid ABC transporter permease</fullName>
    </submittedName>
</protein>
<keyword evidence="4 9" id="KW-0812">Transmembrane</keyword>
<evidence type="ECO:0000256" key="6">
    <source>
        <dbReference type="ARBA" id="ARBA00022989"/>
    </source>
</evidence>
<evidence type="ECO:0000256" key="5">
    <source>
        <dbReference type="ARBA" id="ARBA00022970"/>
    </source>
</evidence>
<evidence type="ECO:0000256" key="8">
    <source>
        <dbReference type="ARBA" id="ARBA00037998"/>
    </source>
</evidence>
<evidence type="ECO:0000256" key="7">
    <source>
        <dbReference type="ARBA" id="ARBA00023136"/>
    </source>
</evidence>
<dbReference type="InterPro" id="IPR052157">
    <property type="entry name" value="BCAA_transport_permease"/>
</dbReference>
<evidence type="ECO:0000313" key="10">
    <source>
        <dbReference type="EMBL" id="MDX8152700.1"/>
    </source>
</evidence>
<reference evidence="10 11" key="1">
    <citation type="submission" date="2023-11" db="EMBL/GenBank/DDBJ databases">
        <authorList>
            <person name="Xu M."/>
            <person name="Jiang T."/>
        </authorList>
    </citation>
    <scope>NUCLEOTIDE SEQUENCE [LARGE SCALE GENOMIC DNA]</scope>
    <source>
        <strain evidence="10 11">SD</strain>
    </source>
</reference>
<evidence type="ECO:0000256" key="1">
    <source>
        <dbReference type="ARBA" id="ARBA00004651"/>
    </source>
</evidence>
<comment type="similarity">
    <text evidence="8">Belongs to the binding-protein-dependent transport system permease family. LivHM subfamily.</text>
</comment>
<keyword evidence="2" id="KW-0813">Transport</keyword>
<feature type="transmembrane region" description="Helical" evidence="9">
    <location>
        <begin position="61"/>
        <end position="79"/>
    </location>
</feature>
<feature type="transmembrane region" description="Helical" evidence="9">
    <location>
        <begin position="139"/>
        <end position="157"/>
    </location>
</feature>
<sequence>MDFVIAGLIMGGLYALIAQGFVLTFLTTRTLNFALGEFLVLGAVIGMGVGSWGWLPDAGKVAFVILTVGILGAIVYRFLVLPFTTEGPHDARWLLSTVGLSFVILNLLTNSQGATPKALGYGGFGEFSTVLGVRVTTQALVIAILAIAITALLVLMTTRTPLGLLMRAVSEDADTAALMGVSPRRIGMLAYAIAMGIAALAGVLWASQVGVSVHMGLPLLVAAFACGVIGGLTSLWGPLLGGAIYGVLTHWASFELGGVWGETAGLLLVVVVLIFRPEGLLGRRLEAKL</sequence>
<comment type="caution">
    <text evidence="10">The sequence shown here is derived from an EMBL/GenBank/DDBJ whole genome shotgun (WGS) entry which is preliminary data.</text>
</comment>